<dbReference type="SMART" id="SM00849">
    <property type="entry name" value="Lactamase_B"/>
    <property type="match status" value="1"/>
</dbReference>
<dbReference type="SUPFAM" id="SSF56281">
    <property type="entry name" value="Metallo-hydrolase/oxidoreductase"/>
    <property type="match status" value="1"/>
</dbReference>
<evidence type="ECO:0000259" key="4">
    <source>
        <dbReference type="SMART" id="SM00849"/>
    </source>
</evidence>
<evidence type="ECO:0000313" key="6">
    <source>
        <dbReference type="Proteomes" id="UP000823935"/>
    </source>
</evidence>
<name>A0A9D1EST6_9FIRM</name>
<feature type="domain" description="Metallo-beta-lactamase" evidence="4">
    <location>
        <begin position="38"/>
        <end position="206"/>
    </location>
</feature>
<evidence type="ECO:0000313" key="5">
    <source>
        <dbReference type="EMBL" id="HIS31091.1"/>
    </source>
</evidence>
<feature type="region of interest" description="Disordered" evidence="2">
    <location>
        <begin position="285"/>
        <end position="307"/>
    </location>
</feature>
<keyword evidence="1" id="KW-0010">Activator</keyword>
<dbReference type="SUPFAM" id="SSF57884">
    <property type="entry name" value="Ada DNA repair protein, N-terminal domain (N-Ada 10)"/>
    <property type="match status" value="1"/>
</dbReference>
<proteinExistence type="predicted"/>
<evidence type="ECO:0000256" key="3">
    <source>
        <dbReference type="SAM" id="SignalP"/>
    </source>
</evidence>
<reference evidence="5" key="1">
    <citation type="submission" date="2020-10" db="EMBL/GenBank/DDBJ databases">
        <authorList>
            <person name="Gilroy R."/>
        </authorList>
    </citation>
    <scope>NUCLEOTIDE SEQUENCE</scope>
    <source>
        <strain evidence="5">CHK190-19873</strain>
    </source>
</reference>
<keyword evidence="3" id="KW-0732">Signal</keyword>
<dbReference type="AlphaFoldDB" id="A0A9D1EST6"/>
<evidence type="ECO:0000256" key="2">
    <source>
        <dbReference type="SAM" id="MobiDB-lite"/>
    </source>
</evidence>
<dbReference type="CDD" id="cd07731">
    <property type="entry name" value="ComA-like_MBL-fold"/>
    <property type="match status" value="1"/>
</dbReference>
<dbReference type="GO" id="GO:0008270">
    <property type="term" value="F:zinc ion binding"/>
    <property type="evidence" value="ECO:0007669"/>
    <property type="project" value="InterPro"/>
</dbReference>
<reference evidence="5" key="2">
    <citation type="journal article" date="2021" name="PeerJ">
        <title>Extensive microbial diversity within the chicken gut microbiome revealed by metagenomics and culture.</title>
        <authorList>
            <person name="Gilroy R."/>
            <person name="Ravi A."/>
            <person name="Getino M."/>
            <person name="Pursley I."/>
            <person name="Horton D.L."/>
            <person name="Alikhan N.F."/>
            <person name="Baker D."/>
            <person name="Gharbi K."/>
            <person name="Hall N."/>
            <person name="Watson M."/>
            <person name="Adriaenssens E.M."/>
            <person name="Foster-Nyarko E."/>
            <person name="Jarju S."/>
            <person name="Secka A."/>
            <person name="Antonio M."/>
            <person name="Oren A."/>
            <person name="Chaudhuri R.R."/>
            <person name="La Ragione R."/>
            <person name="Hildebrand F."/>
            <person name="Pallen M.J."/>
        </authorList>
    </citation>
    <scope>NUCLEOTIDE SEQUENCE</scope>
    <source>
        <strain evidence="5">CHK190-19873</strain>
    </source>
</reference>
<evidence type="ECO:0000256" key="1">
    <source>
        <dbReference type="ARBA" id="ARBA00023159"/>
    </source>
</evidence>
<dbReference type="GO" id="GO:0006355">
    <property type="term" value="P:regulation of DNA-templated transcription"/>
    <property type="evidence" value="ECO:0007669"/>
    <property type="project" value="InterPro"/>
</dbReference>
<protein>
    <submittedName>
        <fullName evidence="5">MBL fold metallo-hydrolase</fullName>
    </submittedName>
</protein>
<accession>A0A9D1EST6</accession>
<sequence>MKLRKSLASLCFLLFAFLFSMAASAAGNLEVCFLDVGQGLSVLLSCDGHYALYDGGDRDYSSRVVSHLQEQGVDSLDYVIASHYDADHLNGVVGALNVFPAGQIWGPKDDSKDTRVYEAFVEAANAQGKEIIQPQIGSTFPLGGAQLTVLGPCSENYADSNSYSIVVKVENGEDSFLLTGDAPMECEEEMLSAGEDLSCDVLCAGHHGSATSTSWDLLEAALPSWCVISCGTGNDYGHPHEETMEKLASMEIPVFRTDIQGDLVAFSAGSGITWNIDPCNDYSSGDESPKAALDASESVSATESPAPSEDAVSYVVNTNSGKFHLPSCSSVDQMSSKNRLDFTGTREELIAQGYEPCKRCSP</sequence>
<dbReference type="InterPro" id="IPR052159">
    <property type="entry name" value="Competence_DNA_uptake"/>
</dbReference>
<comment type="caution">
    <text evidence="5">The sequence shown here is derived from an EMBL/GenBank/DDBJ whole genome shotgun (WGS) entry which is preliminary data.</text>
</comment>
<dbReference type="Gene3D" id="3.60.15.10">
    <property type="entry name" value="Ribonuclease Z/Hydroxyacylglutathione hydrolase-like"/>
    <property type="match status" value="1"/>
</dbReference>
<feature type="chain" id="PRO_5039104804" evidence="3">
    <location>
        <begin position="26"/>
        <end position="362"/>
    </location>
</feature>
<dbReference type="EMBL" id="DVIQ01000027">
    <property type="protein sequence ID" value="HIS31091.1"/>
    <property type="molecule type" value="Genomic_DNA"/>
</dbReference>
<dbReference type="InterPro" id="IPR035681">
    <property type="entry name" value="ComA-like_MBL"/>
</dbReference>
<dbReference type="InterPro" id="IPR001279">
    <property type="entry name" value="Metallo-B-lactamas"/>
</dbReference>
<organism evidence="5 6">
    <name type="scientific">Candidatus Limivivens intestinipullorum</name>
    <dbReference type="NCBI Taxonomy" id="2840858"/>
    <lineage>
        <taxon>Bacteria</taxon>
        <taxon>Bacillati</taxon>
        <taxon>Bacillota</taxon>
        <taxon>Clostridia</taxon>
        <taxon>Lachnospirales</taxon>
        <taxon>Lachnospiraceae</taxon>
        <taxon>Lachnospiraceae incertae sedis</taxon>
        <taxon>Candidatus Limivivens</taxon>
    </lineage>
</organism>
<dbReference type="InterPro" id="IPR036866">
    <property type="entry name" value="RibonucZ/Hydroxyglut_hydro"/>
</dbReference>
<dbReference type="Proteomes" id="UP000823935">
    <property type="component" value="Unassembled WGS sequence"/>
</dbReference>
<dbReference type="GO" id="GO:0006281">
    <property type="term" value="P:DNA repair"/>
    <property type="evidence" value="ECO:0007669"/>
    <property type="project" value="InterPro"/>
</dbReference>
<dbReference type="GO" id="GO:0003677">
    <property type="term" value="F:DNA binding"/>
    <property type="evidence" value="ECO:0007669"/>
    <property type="project" value="InterPro"/>
</dbReference>
<feature type="signal peptide" evidence="3">
    <location>
        <begin position="1"/>
        <end position="25"/>
    </location>
</feature>
<dbReference type="PANTHER" id="PTHR30619:SF7">
    <property type="entry name" value="BETA-LACTAMASE DOMAIN PROTEIN"/>
    <property type="match status" value="1"/>
</dbReference>
<dbReference type="GO" id="GO:0008168">
    <property type="term" value="F:methyltransferase activity"/>
    <property type="evidence" value="ECO:0007669"/>
    <property type="project" value="InterPro"/>
</dbReference>
<dbReference type="InterPro" id="IPR004026">
    <property type="entry name" value="Ada_DNA_repair_Zn-bd"/>
</dbReference>
<dbReference type="Pfam" id="PF00753">
    <property type="entry name" value="Lactamase_B"/>
    <property type="match status" value="1"/>
</dbReference>
<dbReference type="PANTHER" id="PTHR30619">
    <property type="entry name" value="DNA INTERNALIZATION/COMPETENCE PROTEIN COMEC/REC2"/>
    <property type="match status" value="1"/>
</dbReference>
<dbReference type="InterPro" id="IPR035451">
    <property type="entry name" value="Ada-like_dom_sf"/>
</dbReference>
<dbReference type="Gene3D" id="3.40.10.10">
    <property type="entry name" value="DNA Methylphosphotriester Repair Domain"/>
    <property type="match status" value="1"/>
</dbReference>
<gene>
    <name evidence="5" type="ORF">IAB44_06040</name>
</gene>
<dbReference type="Pfam" id="PF02805">
    <property type="entry name" value="Ada_Zn_binding"/>
    <property type="match status" value="1"/>
</dbReference>